<dbReference type="EMBL" id="JACU01000002">
    <property type="protein sequence ID" value="KMS59106.1"/>
    <property type="molecule type" value="Genomic_DNA"/>
</dbReference>
<dbReference type="Gene3D" id="3.10.129.10">
    <property type="entry name" value="Hotdog Thioesterase"/>
    <property type="match status" value="1"/>
</dbReference>
<dbReference type="Proteomes" id="UP000052268">
    <property type="component" value="Unassembled WGS sequence"/>
</dbReference>
<dbReference type="SUPFAM" id="SSF54637">
    <property type="entry name" value="Thioesterase/thiol ester dehydrase-isomerase"/>
    <property type="match status" value="1"/>
</dbReference>
<dbReference type="OrthoDB" id="7204167at2"/>
<gene>
    <name evidence="1" type="ORF">V474_07420</name>
</gene>
<dbReference type="AlphaFoldDB" id="A0A0J7Y5E5"/>
<dbReference type="Pfam" id="PF13279">
    <property type="entry name" value="4HBT_2"/>
    <property type="match status" value="1"/>
</dbReference>
<keyword evidence="2" id="KW-1185">Reference proteome</keyword>
<comment type="caution">
    <text evidence="1">The sequence shown here is derived from an EMBL/GenBank/DDBJ whole genome shotgun (WGS) entry which is preliminary data.</text>
</comment>
<dbReference type="InterPro" id="IPR029069">
    <property type="entry name" value="HotDog_dom_sf"/>
</dbReference>
<dbReference type="GO" id="GO:0047617">
    <property type="term" value="F:fatty acyl-CoA hydrolase activity"/>
    <property type="evidence" value="ECO:0007669"/>
    <property type="project" value="TreeGrafter"/>
</dbReference>
<reference evidence="1 2" key="1">
    <citation type="journal article" date="2015" name="G3 (Bethesda)">
        <title>Insights into Ongoing Evolution of the Hexachlorocyclohexane Catabolic Pathway from Comparative Genomics of Ten Sphingomonadaceae Strains.</title>
        <authorList>
            <person name="Pearce S.L."/>
            <person name="Oakeshott J.G."/>
            <person name="Pandey G."/>
        </authorList>
    </citation>
    <scope>NUCLEOTIDE SEQUENCE [LARGE SCALE GENOMIC DNA]</scope>
    <source>
        <strain evidence="1 2">LL02</strain>
    </source>
</reference>
<proteinExistence type="predicted"/>
<dbReference type="PATRIC" id="fig|1114963.3.peg.382"/>
<organism evidence="1 2">
    <name type="scientific">Novosphingobium barchaimii LL02</name>
    <dbReference type="NCBI Taxonomy" id="1114963"/>
    <lineage>
        <taxon>Bacteria</taxon>
        <taxon>Pseudomonadati</taxon>
        <taxon>Pseudomonadota</taxon>
        <taxon>Alphaproteobacteria</taxon>
        <taxon>Sphingomonadales</taxon>
        <taxon>Sphingomonadaceae</taxon>
        <taxon>Novosphingobium</taxon>
    </lineage>
</organism>
<dbReference type="InterPro" id="IPR050563">
    <property type="entry name" value="4-hydroxybenzoyl-CoA_TE"/>
</dbReference>
<dbReference type="PANTHER" id="PTHR31793:SF24">
    <property type="entry name" value="LONG-CHAIN ACYL-COA THIOESTERASE FADM"/>
    <property type="match status" value="1"/>
</dbReference>
<dbReference type="PANTHER" id="PTHR31793">
    <property type="entry name" value="4-HYDROXYBENZOYL-COA THIOESTERASE FAMILY MEMBER"/>
    <property type="match status" value="1"/>
</dbReference>
<evidence type="ECO:0000313" key="2">
    <source>
        <dbReference type="Proteomes" id="UP000052268"/>
    </source>
</evidence>
<sequence>MPFTTRAQVRFADVDPAGIVFYPRYFEMLNGAVEDWFEQDLGLDFAAMHLKHDIGVPTVKLETEFVSPSRLGDRLEITITPQRLGRTSCGISIVFTGEGRERLRAQVVLVCMDLVSHRPVEWPEGVRAAIEAGLVPAC</sequence>
<protein>
    <submittedName>
        <fullName evidence="1">Thioesterase</fullName>
    </submittedName>
</protein>
<name>A0A0J7Y5E5_9SPHN</name>
<accession>A0A0J7Y5E5</accession>
<evidence type="ECO:0000313" key="1">
    <source>
        <dbReference type="EMBL" id="KMS59106.1"/>
    </source>
</evidence>
<dbReference type="RefSeq" id="WP_059149860.1">
    <property type="nucleotide sequence ID" value="NZ_KQ130452.1"/>
</dbReference>
<dbReference type="CDD" id="cd00586">
    <property type="entry name" value="4HBT"/>
    <property type="match status" value="1"/>
</dbReference>